<name>A0A388JRI1_CHABU</name>
<dbReference type="Gramene" id="GBG60414">
    <property type="protein sequence ID" value="GBG60414"/>
    <property type="gene ID" value="CBR_g5590"/>
</dbReference>
<dbReference type="Proteomes" id="UP000265515">
    <property type="component" value="Unassembled WGS sequence"/>
</dbReference>
<dbReference type="SUPFAM" id="SSF53098">
    <property type="entry name" value="Ribonuclease H-like"/>
    <property type="match status" value="1"/>
</dbReference>
<evidence type="ECO:0000256" key="1">
    <source>
        <dbReference type="SAM" id="MobiDB-lite"/>
    </source>
</evidence>
<evidence type="ECO:0000259" key="2">
    <source>
        <dbReference type="Pfam" id="PF04937"/>
    </source>
</evidence>
<reference evidence="3 4" key="1">
    <citation type="journal article" date="2018" name="Cell">
        <title>The Chara Genome: Secondary Complexity and Implications for Plant Terrestrialization.</title>
        <authorList>
            <person name="Nishiyama T."/>
            <person name="Sakayama H."/>
            <person name="Vries J.D."/>
            <person name="Buschmann H."/>
            <person name="Saint-Marcoux D."/>
            <person name="Ullrich K.K."/>
            <person name="Haas F.B."/>
            <person name="Vanderstraeten L."/>
            <person name="Becker D."/>
            <person name="Lang D."/>
            <person name="Vosolsobe S."/>
            <person name="Rombauts S."/>
            <person name="Wilhelmsson P.K.I."/>
            <person name="Janitza P."/>
            <person name="Kern R."/>
            <person name="Heyl A."/>
            <person name="Rumpler F."/>
            <person name="Villalobos L.I.A.C."/>
            <person name="Clay J.M."/>
            <person name="Skokan R."/>
            <person name="Toyoda A."/>
            <person name="Suzuki Y."/>
            <person name="Kagoshima H."/>
            <person name="Schijlen E."/>
            <person name="Tajeshwar N."/>
            <person name="Catarino B."/>
            <person name="Hetherington A.J."/>
            <person name="Saltykova A."/>
            <person name="Bonnot C."/>
            <person name="Breuninger H."/>
            <person name="Symeonidi A."/>
            <person name="Radhakrishnan G.V."/>
            <person name="Van Nieuwerburgh F."/>
            <person name="Deforce D."/>
            <person name="Chang C."/>
            <person name="Karol K.G."/>
            <person name="Hedrich R."/>
            <person name="Ulvskov P."/>
            <person name="Glockner G."/>
            <person name="Delwiche C.F."/>
            <person name="Petrasek J."/>
            <person name="Van de Peer Y."/>
            <person name="Friml J."/>
            <person name="Beilby M."/>
            <person name="Dolan L."/>
            <person name="Kohara Y."/>
            <person name="Sugano S."/>
            <person name="Fujiyama A."/>
            <person name="Delaux P.-M."/>
            <person name="Quint M."/>
            <person name="TheiBen G."/>
            <person name="Hagemann M."/>
            <person name="Harholt J."/>
            <person name="Dunand C."/>
            <person name="Zachgo S."/>
            <person name="Langdale J."/>
            <person name="Maumus F."/>
            <person name="Straeten D.V.D."/>
            <person name="Gould S.B."/>
            <person name="Rensing S.A."/>
        </authorList>
    </citation>
    <scope>NUCLEOTIDE SEQUENCE [LARGE SCALE GENOMIC DNA]</scope>
    <source>
        <strain evidence="3 4">S276</strain>
    </source>
</reference>
<dbReference type="InterPro" id="IPR012337">
    <property type="entry name" value="RNaseH-like_sf"/>
</dbReference>
<comment type="caution">
    <text evidence="3">The sequence shown here is derived from an EMBL/GenBank/DDBJ whole genome shotgun (WGS) entry which is preliminary data.</text>
</comment>
<keyword evidence="4" id="KW-1185">Reference proteome</keyword>
<gene>
    <name evidence="3" type="ORF">CBR_g5590</name>
</gene>
<dbReference type="InterPro" id="IPR007021">
    <property type="entry name" value="DUF659"/>
</dbReference>
<feature type="region of interest" description="Disordered" evidence="1">
    <location>
        <begin position="455"/>
        <end position="479"/>
    </location>
</feature>
<evidence type="ECO:0000313" key="4">
    <source>
        <dbReference type="Proteomes" id="UP000265515"/>
    </source>
</evidence>
<organism evidence="3 4">
    <name type="scientific">Chara braunii</name>
    <name type="common">Braun's stonewort</name>
    <dbReference type="NCBI Taxonomy" id="69332"/>
    <lineage>
        <taxon>Eukaryota</taxon>
        <taxon>Viridiplantae</taxon>
        <taxon>Streptophyta</taxon>
        <taxon>Charophyceae</taxon>
        <taxon>Charales</taxon>
        <taxon>Characeae</taxon>
        <taxon>Chara</taxon>
    </lineage>
</organism>
<sequence length="479" mass="55126">MHTIDTDQTNKPIMNFIAAGQSGPVLIRTIDMSEREKTHISLAQIWESVIHDDIGVDRVNAICTDNAEVMKTTASVLQSHPDPQIARIPWIPCAAHCLSLLQRDIAVQPWAQLMKRAHKIVKFMRNKQKAQTLHRKAGGSLNLKRPADMRFRIAYMMLERLWDQREVLDSVVSSDAWKRLRWAGDARVNEPEVRRLCRSDWWWKELKRVMDVMEPCYTFLRAMDLDRSSPSGLWDLESILTRMIDTLQLPAGEKADVMEIVADRRAMIRQPTHAAAYLLDPRRRDLSLLMDRSASVVQSALHHFARHLGARWNAEEMHGRRIIDLWSDMVEDPPEEVDDADVIPPDEQEWEVMDRANRRKDGRGRVTSGGGVNDDGLGMEVWQDVVWMHREMMEQSQGERNKGKALAEEQHDLLDEWAELDPHRNFNGNMDGSLQTVRDLRARVGGHVDMEGLLARDAAEDKEEHRHEDVITSSRGMET</sequence>
<evidence type="ECO:0000313" key="3">
    <source>
        <dbReference type="EMBL" id="GBG60414.1"/>
    </source>
</evidence>
<feature type="compositionally biased region" description="Basic and acidic residues" evidence="1">
    <location>
        <begin position="457"/>
        <end position="470"/>
    </location>
</feature>
<accession>A0A388JRI1</accession>
<dbReference type="Pfam" id="PF04937">
    <property type="entry name" value="DUF659"/>
    <property type="match status" value="1"/>
</dbReference>
<dbReference type="PANTHER" id="PTHR32166:SF123">
    <property type="entry name" value="BED-TYPE DOMAIN-CONTAINING PROTEIN"/>
    <property type="match status" value="1"/>
</dbReference>
<dbReference type="EMBL" id="BFEA01000011">
    <property type="protein sequence ID" value="GBG60414.1"/>
    <property type="molecule type" value="Genomic_DNA"/>
</dbReference>
<dbReference type="PANTHER" id="PTHR32166">
    <property type="entry name" value="OSJNBA0013A04.12 PROTEIN"/>
    <property type="match status" value="1"/>
</dbReference>
<dbReference type="AlphaFoldDB" id="A0A388JRI1"/>
<feature type="domain" description="DUF659" evidence="2">
    <location>
        <begin position="6"/>
        <end position="111"/>
    </location>
</feature>
<protein>
    <recommendedName>
        <fullName evidence="2">DUF659 domain-containing protein</fullName>
    </recommendedName>
</protein>
<proteinExistence type="predicted"/>